<comment type="caution">
    <text evidence="3">The sequence shown here is derived from an EMBL/GenBank/DDBJ whole genome shotgun (WGS) entry which is preliminary data.</text>
</comment>
<dbReference type="PROSITE" id="PS50943">
    <property type="entry name" value="HTH_CROC1"/>
    <property type="match status" value="1"/>
</dbReference>
<proteinExistence type="predicted"/>
<dbReference type="Proteomes" id="UP000503640">
    <property type="component" value="Unassembled WGS sequence"/>
</dbReference>
<feature type="domain" description="HTH cro/C1-type" evidence="2">
    <location>
        <begin position="29"/>
        <end position="83"/>
    </location>
</feature>
<dbReference type="CDD" id="cd00093">
    <property type="entry name" value="HTH_XRE"/>
    <property type="match status" value="1"/>
</dbReference>
<reference evidence="4" key="1">
    <citation type="journal article" date="2020" name="Appl. Environ. Microbiol.">
        <title>Diazotrophic Anaeromyxobacter Isolates from Soils.</title>
        <authorList>
            <person name="Masuda Y."/>
            <person name="Yamanaka H."/>
            <person name="Xu Z.X."/>
            <person name="Shiratori Y."/>
            <person name="Aono T."/>
            <person name="Amachi S."/>
            <person name="Senoo K."/>
            <person name="Itoh H."/>
        </authorList>
    </citation>
    <scope>NUCLEOTIDE SEQUENCE [LARGE SCALE GENOMIC DNA]</scope>
    <source>
        <strain evidence="4">R267</strain>
    </source>
</reference>
<dbReference type="InterPro" id="IPR001387">
    <property type="entry name" value="Cro/C1-type_HTH"/>
</dbReference>
<accession>A0A7I9VL72</accession>
<name>A0A7I9VL72_9BACT</name>
<dbReference type="GO" id="GO:0003677">
    <property type="term" value="F:DNA binding"/>
    <property type="evidence" value="ECO:0007669"/>
    <property type="project" value="InterPro"/>
</dbReference>
<protein>
    <recommendedName>
        <fullName evidence="2">HTH cro/C1-type domain-containing protein</fullName>
    </recommendedName>
</protein>
<dbReference type="AlphaFoldDB" id="A0A7I9VL72"/>
<dbReference type="Gene3D" id="1.10.260.40">
    <property type="entry name" value="lambda repressor-like DNA-binding domains"/>
    <property type="match status" value="1"/>
</dbReference>
<feature type="region of interest" description="Disordered" evidence="1">
    <location>
        <begin position="90"/>
        <end position="110"/>
    </location>
</feature>
<sequence length="110" mass="11343">MDDAPACGVAGPLAIVPVMVTNSKSPSPIREARLARRWSQMELAVRAGLGMVTVCNAEKFPGSATERTIFRCAAALGVTPASLVPTRATTTEPIASASPTATPALPIEPE</sequence>
<evidence type="ECO:0000313" key="4">
    <source>
        <dbReference type="Proteomes" id="UP000503640"/>
    </source>
</evidence>
<evidence type="ECO:0000259" key="2">
    <source>
        <dbReference type="PROSITE" id="PS50943"/>
    </source>
</evidence>
<evidence type="ECO:0000256" key="1">
    <source>
        <dbReference type="SAM" id="MobiDB-lite"/>
    </source>
</evidence>
<organism evidence="3 4">
    <name type="scientific">Anaeromyxobacter diazotrophicus</name>
    <dbReference type="NCBI Taxonomy" id="2590199"/>
    <lineage>
        <taxon>Bacteria</taxon>
        <taxon>Pseudomonadati</taxon>
        <taxon>Myxococcota</taxon>
        <taxon>Myxococcia</taxon>
        <taxon>Myxococcales</taxon>
        <taxon>Cystobacterineae</taxon>
        <taxon>Anaeromyxobacteraceae</taxon>
        <taxon>Anaeromyxobacter</taxon>
    </lineage>
</organism>
<dbReference type="EMBL" id="BJTG01000003">
    <property type="protein sequence ID" value="GEJ56938.1"/>
    <property type="molecule type" value="Genomic_DNA"/>
</dbReference>
<keyword evidence="4" id="KW-1185">Reference proteome</keyword>
<dbReference type="InterPro" id="IPR010982">
    <property type="entry name" value="Lambda_DNA-bd_dom_sf"/>
</dbReference>
<gene>
    <name evidence="3" type="ORF">AMYX_16790</name>
</gene>
<evidence type="ECO:0000313" key="3">
    <source>
        <dbReference type="EMBL" id="GEJ56938.1"/>
    </source>
</evidence>
<dbReference type="SUPFAM" id="SSF47413">
    <property type="entry name" value="lambda repressor-like DNA-binding domains"/>
    <property type="match status" value="1"/>
</dbReference>